<evidence type="ECO:0000256" key="1">
    <source>
        <dbReference type="PIRSR" id="PIRSR000846-1"/>
    </source>
</evidence>
<dbReference type="Pfam" id="PF19327">
    <property type="entry name" value="Ap4A_phos_N"/>
    <property type="match status" value="1"/>
</dbReference>
<evidence type="ECO:0000313" key="4">
    <source>
        <dbReference type="EMBL" id="EIT70827.1"/>
    </source>
</evidence>
<dbReference type="GO" id="GO:0009117">
    <property type="term" value="P:nucleotide metabolic process"/>
    <property type="evidence" value="ECO:0007669"/>
    <property type="project" value="InterPro"/>
</dbReference>
<evidence type="ECO:0000259" key="2">
    <source>
        <dbReference type="Pfam" id="PF09830"/>
    </source>
</evidence>
<dbReference type="PIRSF" id="PIRSF000846">
    <property type="entry name" value="ATP_adenylyltr"/>
    <property type="match status" value="1"/>
</dbReference>
<dbReference type="RefSeq" id="WP_007183920.1">
    <property type="nucleotide sequence ID" value="NZ_AKGD01000001.1"/>
</dbReference>
<dbReference type="InterPro" id="IPR045759">
    <property type="entry name" value="Ap4A_phos1/2_N"/>
</dbReference>
<dbReference type="PANTHER" id="PTHR38420:SF1">
    <property type="entry name" value="PUTATIVE (AFU_ORTHOLOGUE AFUA_5G14690)-RELATED"/>
    <property type="match status" value="1"/>
</dbReference>
<dbReference type="AlphaFoldDB" id="I7ZGG8"/>
<feature type="domain" description="Ap4A phosphorylase 1/2 N-terminal" evidence="3">
    <location>
        <begin position="5"/>
        <end position="155"/>
    </location>
</feature>
<evidence type="ECO:0000259" key="3">
    <source>
        <dbReference type="Pfam" id="PF19327"/>
    </source>
</evidence>
<dbReference type="GO" id="GO:0005524">
    <property type="term" value="F:ATP binding"/>
    <property type="evidence" value="ECO:0007669"/>
    <property type="project" value="InterPro"/>
</dbReference>
<dbReference type="SUPFAM" id="SSF54197">
    <property type="entry name" value="HIT-like"/>
    <property type="match status" value="1"/>
</dbReference>
<gene>
    <name evidence="4" type="ORF">WQQ_09640</name>
</gene>
<dbReference type="InterPro" id="IPR019200">
    <property type="entry name" value="ATP_adenylylTrfase_C"/>
</dbReference>
<dbReference type="STRING" id="1172194.WQQ_09640"/>
<dbReference type="InterPro" id="IPR036265">
    <property type="entry name" value="HIT-like_sf"/>
</dbReference>
<dbReference type="EMBL" id="AKGD01000001">
    <property type="protein sequence ID" value="EIT70827.1"/>
    <property type="molecule type" value="Genomic_DNA"/>
</dbReference>
<dbReference type="PANTHER" id="PTHR38420">
    <property type="entry name" value="AP-4-A PHOSPHORYLASE II"/>
    <property type="match status" value="1"/>
</dbReference>
<sequence length="293" mass="31849">MSPDLAKASAETTQRALASGALVPFHVAREAASDNGLPYRIEWASSLERKDQASIPKPGAKPSASFNPFLPYDPALHVADLGDEHVLLLNKFPVLLNHVLVISRAFVDQELALQRTDFAALALAMRDIDGLAFYNSGTTAGASVQHRHLQIAPFSAPLIEALLPGAMAGGAVQQLDALPFRHAFVRLDGAWPDSLEAASARLHEAYRAACEFCGLRAAEGERLPPYNLLAMRGWMLLVPRSRETWEHGDERISLNAMSFGGSIFVRQPELIALVREAGLLRILSAVTFPKNRA</sequence>
<dbReference type="Pfam" id="PF09830">
    <property type="entry name" value="ATP_transf"/>
    <property type="match status" value="1"/>
</dbReference>
<proteinExistence type="predicted"/>
<dbReference type="GO" id="GO:0003877">
    <property type="term" value="F:ATP:ADP adenylyltransferase activity"/>
    <property type="evidence" value="ECO:0007669"/>
    <property type="project" value="InterPro"/>
</dbReference>
<name>I7ZGG8_9GAMM</name>
<dbReference type="Proteomes" id="UP000003704">
    <property type="component" value="Unassembled WGS sequence"/>
</dbReference>
<keyword evidence="5" id="KW-1185">Reference proteome</keyword>
<reference evidence="4 5" key="1">
    <citation type="journal article" date="2012" name="J. Bacteriol.">
        <title>Genome Sequence of n-Alkane-Degrading Hydrocarboniphaga effusa Strain AP103T (ATCC BAA-332T).</title>
        <authorList>
            <person name="Chang H.K."/>
            <person name="Zylstra G.J."/>
            <person name="Chae J.C."/>
        </authorList>
    </citation>
    <scope>NUCLEOTIDE SEQUENCE [LARGE SCALE GENOMIC DNA]</scope>
    <source>
        <strain evidence="4 5">AP103</strain>
    </source>
</reference>
<protein>
    <submittedName>
        <fullName evidence="4">Uncharacterized protein</fullName>
    </submittedName>
</protein>
<dbReference type="Gene3D" id="3.30.428.70">
    <property type="match status" value="1"/>
</dbReference>
<feature type="active site" description="Nucleophile" evidence="1">
    <location>
        <position position="148"/>
    </location>
</feature>
<dbReference type="InterPro" id="IPR009163">
    <property type="entry name" value="Ap4A_phos1/2"/>
</dbReference>
<organism evidence="4 5">
    <name type="scientific">Hydrocarboniphaga effusa AP103</name>
    <dbReference type="NCBI Taxonomy" id="1172194"/>
    <lineage>
        <taxon>Bacteria</taxon>
        <taxon>Pseudomonadati</taxon>
        <taxon>Pseudomonadota</taxon>
        <taxon>Gammaproteobacteria</taxon>
        <taxon>Nevskiales</taxon>
        <taxon>Nevskiaceae</taxon>
        <taxon>Hydrocarboniphaga</taxon>
    </lineage>
</organism>
<dbReference type="InterPro" id="IPR043171">
    <property type="entry name" value="Ap4A_phos1/2-like"/>
</dbReference>
<feature type="domain" description="ATP adenylyltransferase C-terminal" evidence="2">
    <location>
        <begin position="177"/>
        <end position="289"/>
    </location>
</feature>
<comment type="caution">
    <text evidence="4">The sequence shown here is derived from an EMBL/GenBank/DDBJ whole genome shotgun (WGS) entry which is preliminary data.</text>
</comment>
<accession>I7ZGG8</accession>
<evidence type="ECO:0000313" key="5">
    <source>
        <dbReference type="Proteomes" id="UP000003704"/>
    </source>
</evidence>
<dbReference type="OrthoDB" id="421767at2"/>